<dbReference type="InterPro" id="IPR022398">
    <property type="entry name" value="Peptidase_S8_His-AS"/>
</dbReference>
<protein>
    <submittedName>
        <fullName evidence="17">Proprotein convertase subtilisin/kexin type 5-like isoform X2</fullName>
    </submittedName>
</protein>
<dbReference type="Gene3D" id="3.40.50.200">
    <property type="entry name" value="Peptidase S8/S53 domain"/>
    <property type="match status" value="1"/>
</dbReference>
<dbReference type="PROSITE" id="PS00137">
    <property type="entry name" value="SUBTILASE_HIS"/>
    <property type="match status" value="1"/>
</dbReference>
<dbReference type="Pfam" id="PF00082">
    <property type="entry name" value="Peptidase_S8"/>
    <property type="match status" value="1"/>
</dbReference>
<evidence type="ECO:0000256" key="3">
    <source>
        <dbReference type="ARBA" id="ARBA00022685"/>
    </source>
</evidence>
<evidence type="ECO:0000313" key="16">
    <source>
        <dbReference type="Proteomes" id="UP000808372"/>
    </source>
</evidence>
<evidence type="ECO:0000256" key="7">
    <source>
        <dbReference type="ARBA" id="ARBA00022825"/>
    </source>
</evidence>
<dbReference type="Proteomes" id="UP000808372">
    <property type="component" value="Chromosome 18"/>
</dbReference>
<dbReference type="FunFam" id="3.40.50.200:FF:000002">
    <property type="entry name" value="Proprotein convertase subtilisin/kexin type 5"/>
    <property type="match status" value="1"/>
</dbReference>
<evidence type="ECO:0000259" key="14">
    <source>
        <dbReference type="PROSITE" id="PS50900"/>
    </source>
</evidence>
<dbReference type="SUPFAM" id="SSF49785">
    <property type="entry name" value="Galactose-binding domain-like"/>
    <property type="match status" value="1"/>
</dbReference>
<evidence type="ECO:0000259" key="15">
    <source>
        <dbReference type="PROSITE" id="PS51829"/>
    </source>
</evidence>
<keyword evidence="6 11" id="KW-0378">Hydrolase</keyword>
<dbReference type="PANTHER" id="PTHR42884:SF7">
    <property type="entry name" value="PROPROTEIN CONVERTASE SUBTILISIN_KEXIN TYPE 5"/>
    <property type="match status" value="1"/>
</dbReference>
<keyword evidence="2 11" id="KW-0645">Protease</keyword>
<dbReference type="GO" id="GO:0000139">
    <property type="term" value="C:Golgi membrane"/>
    <property type="evidence" value="ECO:0007669"/>
    <property type="project" value="TreeGrafter"/>
</dbReference>
<dbReference type="PROSITE" id="PS51892">
    <property type="entry name" value="SUBTILASE"/>
    <property type="match status" value="1"/>
</dbReference>
<evidence type="ECO:0000256" key="10">
    <source>
        <dbReference type="PIRSR" id="PIRSR615500-1"/>
    </source>
</evidence>
<dbReference type="Pfam" id="PF01483">
    <property type="entry name" value="P_proprotein"/>
    <property type="match status" value="1"/>
</dbReference>
<feature type="signal peptide" evidence="13">
    <location>
        <begin position="1"/>
        <end position="26"/>
    </location>
</feature>
<dbReference type="InterPro" id="IPR000209">
    <property type="entry name" value="Peptidase_S8/S53_dom"/>
</dbReference>
<feature type="domain" description="P/Homo B" evidence="15">
    <location>
        <begin position="468"/>
        <end position="608"/>
    </location>
</feature>
<name>A0A8U1F3Y8_SALNM</name>
<organism evidence="16 17">
    <name type="scientific">Salvelinus namaycush</name>
    <name type="common">Lake trout</name>
    <name type="synonym">Salmo namaycush</name>
    <dbReference type="NCBI Taxonomy" id="8040"/>
    <lineage>
        <taxon>Eukaryota</taxon>
        <taxon>Metazoa</taxon>
        <taxon>Chordata</taxon>
        <taxon>Craniata</taxon>
        <taxon>Vertebrata</taxon>
        <taxon>Euteleostomi</taxon>
        <taxon>Actinopterygii</taxon>
        <taxon>Neopterygii</taxon>
        <taxon>Teleostei</taxon>
        <taxon>Protacanthopterygii</taxon>
        <taxon>Salmoniformes</taxon>
        <taxon>Salmonidae</taxon>
        <taxon>Salmoninae</taxon>
        <taxon>Salvelinus</taxon>
    </lineage>
</organism>
<feature type="active site" description="Charge relay system" evidence="10 11">
    <location>
        <position position="393"/>
    </location>
</feature>
<dbReference type="InterPro" id="IPR023828">
    <property type="entry name" value="Peptidase_S8_Ser-AS"/>
</dbReference>
<dbReference type="SUPFAM" id="SSF57184">
    <property type="entry name" value="Growth factor receptor domain"/>
    <property type="match status" value="1"/>
</dbReference>
<dbReference type="InterPro" id="IPR032815">
    <property type="entry name" value="S8_pro-domain"/>
</dbReference>
<dbReference type="GO" id="GO:0016486">
    <property type="term" value="P:peptide hormone processing"/>
    <property type="evidence" value="ECO:0007669"/>
    <property type="project" value="TreeGrafter"/>
</dbReference>
<proteinExistence type="inferred from homology"/>
<feature type="active site" description="Charge relay system" evidence="10 11">
    <location>
        <position position="178"/>
    </location>
</feature>
<dbReference type="PROSITE" id="PS00138">
    <property type="entry name" value="SUBTILASE_SER"/>
    <property type="match status" value="1"/>
</dbReference>
<gene>
    <name evidence="17" type="primary">LOC120063087</name>
</gene>
<evidence type="ECO:0000256" key="6">
    <source>
        <dbReference type="ARBA" id="ARBA00022801"/>
    </source>
</evidence>
<dbReference type="PANTHER" id="PTHR42884">
    <property type="entry name" value="PROPROTEIN CONVERTASE SUBTILISIN/KEXIN-RELATED"/>
    <property type="match status" value="1"/>
</dbReference>
<keyword evidence="16" id="KW-1185">Reference proteome</keyword>
<evidence type="ECO:0000256" key="9">
    <source>
        <dbReference type="ARBA" id="ARBA00023180"/>
    </source>
</evidence>
<evidence type="ECO:0000256" key="2">
    <source>
        <dbReference type="ARBA" id="ARBA00022670"/>
    </source>
</evidence>
<keyword evidence="9" id="KW-0325">Glycoprotein</keyword>
<dbReference type="SMART" id="SM00261">
    <property type="entry name" value="FU"/>
    <property type="match status" value="3"/>
</dbReference>
<dbReference type="FunFam" id="2.60.120.260:FF:000006">
    <property type="entry name" value="Proprotein convertase subtilisin/kexin type 5"/>
    <property type="match status" value="1"/>
</dbReference>
<feature type="domain" description="PLAC" evidence="14">
    <location>
        <begin position="844"/>
        <end position="888"/>
    </location>
</feature>
<dbReference type="InterPro" id="IPR015500">
    <property type="entry name" value="Peptidase_S8_subtilisin-rel"/>
</dbReference>
<comment type="similarity">
    <text evidence="1 11 12">Belongs to the peptidase S8 family.</text>
</comment>
<feature type="chain" id="PRO_5036456116" evidence="13">
    <location>
        <begin position="27"/>
        <end position="888"/>
    </location>
</feature>
<dbReference type="GeneID" id="120063087"/>
<evidence type="ECO:0000256" key="11">
    <source>
        <dbReference type="PROSITE-ProRule" id="PRU01240"/>
    </source>
</evidence>
<evidence type="ECO:0000256" key="1">
    <source>
        <dbReference type="ARBA" id="ARBA00011073"/>
    </source>
</evidence>
<dbReference type="Gene3D" id="2.10.220.10">
    <property type="entry name" value="Hormone Receptor, Insulin-like Growth Factor Receptor 1, Chain A, domain 2"/>
    <property type="match status" value="2"/>
</dbReference>
<dbReference type="InterPro" id="IPR023827">
    <property type="entry name" value="Peptidase_S8_Asp-AS"/>
</dbReference>
<dbReference type="Pfam" id="PF08686">
    <property type="entry name" value="PLAC"/>
    <property type="match status" value="1"/>
</dbReference>
<dbReference type="PROSITE" id="PS51829">
    <property type="entry name" value="P_HOMO_B"/>
    <property type="match status" value="1"/>
</dbReference>
<keyword evidence="7 11" id="KW-0720">Serine protease</keyword>
<dbReference type="PROSITE" id="PS00136">
    <property type="entry name" value="SUBTILASE_ASP"/>
    <property type="match status" value="1"/>
</dbReference>
<dbReference type="AlphaFoldDB" id="A0A8U1F3Y8"/>
<dbReference type="InterPro" id="IPR009030">
    <property type="entry name" value="Growth_fac_rcpt_cys_sf"/>
</dbReference>
<accession>A0A8U1F3Y8</accession>
<dbReference type="CDD" id="cd00064">
    <property type="entry name" value="FU"/>
    <property type="match status" value="3"/>
</dbReference>
<dbReference type="InterPro" id="IPR006212">
    <property type="entry name" value="Furin_repeat"/>
</dbReference>
<dbReference type="InterPro" id="IPR002884">
    <property type="entry name" value="P_dom"/>
</dbReference>
<dbReference type="SUPFAM" id="SSF52743">
    <property type="entry name" value="Subtilisin-like"/>
    <property type="match status" value="1"/>
</dbReference>
<dbReference type="InterPro" id="IPR036852">
    <property type="entry name" value="Peptidase_S8/S53_dom_sf"/>
</dbReference>
<evidence type="ECO:0000256" key="4">
    <source>
        <dbReference type="ARBA" id="ARBA00022729"/>
    </source>
</evidence>
<dbReference type="Gene3D" id="2.60.120.260">
    <property type="entry name" value="Galactose-binding domain-like"/>
    <property type="match status" value="1"/>
</dbReference>
<evidence type="ECO:0000313" key="17">
    <source>
        <dbReference type="RefSeq" id="XP_038869155.1"/>
    </source>
</evidence>
<sequence length="888" mass="98464">MVWNAALRIVLMCVLALLLGFTSVRCKARIYTNHWAVRINGGHDIADRIAGKYGYKNMGQIGDLKDHYHFFHSRTIKRSTLSSRGGHSFISMEPKVEWIQQQVVKRRIKRDYKAAPHPLSSPAQTSPAQSIFFNDAKWSSMWYIHCNDDIHNCQSDMNIVGAWKRGYTGKDVVVTILDDGIERNHPDLIQNYDNQASYDVNGNDMDPMPRYDASNENKHGTRCAGEVAASANNSHCTVGIAYNARIGGVRMLDGDVTDMVEAKSLSLQPQHIDIYSASWGPDDDGKTVDGPASLARQAFENGIRMGRKGRGSIFVWASGNGGRSRDHCSCDGYTNSIYTISISSTAESGRKPWYLEECSSTLTTTYSSGENYDRKIITTDLRQRCTDSHTGTSASAPMAAGIIALALEANPLLSWRDVQHIIVKTSRAGHLNAPDWKTNAAGYNVSHLYGFGLMDAEAMVKEAERWKQVPAQHICVESADRQIRTIRPEHLVRSVYKATGCIDNFNHHVIYLEHVVVRITITHPRRGDLSINLTSPSGTKSQLLANRLFDHSMEGFKNWEFMTTHCWGEKAAGDWILEIHDSPSQLRSQKVPGKLKEWSLVLYGTSVHPYSSMRSDKPRSAEPPADEEFIEEYNGRAYRSAPPGFSATTGSAVRSVRLCVRHVLVVVATSAPPAGRASTLTRVPTPAWPAVWTASIWTTASPDSNMCRRCNEICKKCITSNICTECKPGTSLQGNRCQMTCDPGTYYNGHRRTCVPCHQVCATCAGTGMEACIKCAESYLMEEWRCVSTCSVGYYMAEQTLDNGDVNKSCRKCDHSCYSCTGPGETNCSTCVNGYNLEAGVCVVSTICKDANEEFWAEGSFCVLVKKNNLCQRKVLQQLCCRTCSLKG</sequence>
<dbReference type="FunFam" id="3.30.70.850:FF:000001">
    <property type="entry name" value="Proprotein convertase subtilisin/kexin type 5"/>
    <property type="match status" value="1"/>
</dbReference>
<dbReference type="InterPro" id="IPR038466">
    <property type="entry name" value="S8_pro-domain_sf"/>
</dbReference>
<evidence type="ECO:0000256" key="13">
    <source>
        <dbReference type="SAM" id="SignalP"/>
    </source>
</evidence>
<reference evidence="17" key="1">
    <citation type="submission" date="2025-08" db="UniProtKB">
        <authorList>
            <consortium name="RefSeq"/>
        </authorList>
    </citation>
    <scope>IDENTIFICATION</scope>
    <source>
        <tissue evidence="17">White muscle</tissue>
    </source>
</reference>
<evidence type="ECO:0000256" key="12">
    <source>
        <dbReference type="RuleBase" id="RU003355"/>
    </source>
</evidence>
<dbReference type="InterPro" id="IPR010909">
    <property type="entry name" value="PLAC"/>
</dbReference>
<dbReference type="InterPro" id="IPR008979">
    <property type="entry name" value="Galactose-bd-like_sf"/>
</dbReference>
<dbReference type="GO" id="GO:0004252">
    <property type="term" value="F:serine-type endopeptidase activity"/>
    <property type="evidence" value="ECO:0007669"/>
    <property type="project" value="UniProtKB-UniRule"/>
</dbReference>
<evidence type="ECO:0000256" key="8">
    <source>
        <dbReference type="ARBA" id="ARBA00023145"/>
    </source>
</evidence>
<evidence type="ECO:0000256" key="5">
    <source>
        <dbReference type="ARBA" id="ARBA00022737"/>
    </source>
</evidence>
<dbReference type="CDD" id="cd04059">
    <property type="entry name" value="Peptidases_S8_Protein_convertases_Kexins_Furin-like"/>
    <property type="match status" value="1"/>
</dbReference>
<dbReference type="Pfam" id="PF16470">
    <property type="entry name" value="S8_pro-domain"/>
    <property type="match status" value="1"/>
</dbReference>
<keyword evidence="8" id="KW-0865">Zymogen</keyword>
<dbReference type="SUPFAM" id="SSF54897">
    <property type="entry name" value="Protease propeptides/inhibitors"/>
    <property type="match status" value="1"/>
</dbReference>
<dbReference type="PROSITE" id="PS50900">
    <property type="entry name" value="PLAC"/>
    <property type="match status" value="1"/>
</dbReference>
<keyword evidence="4 13" id="KW-0732">Signal</keyword>
<dbReference type="InterPro" id="IPR034182">
    <property type="entry name" value="Kexin/furin"/>
</dbReference>
<feature type="active site" description="Charge relay system" evidence="10 11">
    <location>
        <position position="219"/>
    </location>
</feature>
<dbReference type="GO" id="GO:0005802">
    <property type="term" value="C:trans-Golgi network"/>
    <property type="evidence" value="ECO:0007669"/>
    <property type="project" value="TreeGrafter"/>
</dbReference>
<dbReference type="PRINTS" id="PR00723">
    <property type="entry name" value="SUBTILISIN"/>
</dbReference>
<dbReference type="RefSeq" id="XP_038869155.1">
    <property type="nucleotide sequence ID" value="XM_039013227.1"/>
</dbReference>
<keyword evidence="5" id="KW-0677">Repeat</keyword>
<keyword evidence="3" id="KW-0165">Cleavage on pair of basic residues</keyword>
<dbReference type="Gene3D" id="3.30.70.850">
    <property type="entry name" value="Peptidase S8, pro-domain"/>
    <property type="match status" value="1"/>
</dbReference>